<dbReference type="STRING" id="1036808.A0A0C3DVI4"/>
<sequence length="306" mass="31466">MAVLSVVSPTVYCSHLTNFFALNRGAAQVVHGMPLSPQPKYNPSSFLLSGIGESIRGTVLGVADAIAHTPSSEAKYETTATKGKAEIEEGVAKLRGHTSGGDSSTTKAAHSASEDAGTQGTEGGAGTSTVHTGDKDIVPDPSVRSGEPQLAPPATTVDVGEHQAGSKEGTKEKETTVSGAYKPSPPGRTQSFPEKGPQPQPAVESPRLKAEQGDTSSSTEAQLYMGDKPLPERPQGSPEKWEIADEKPERKESGQIFVGSQESSGVTGAEGAEGGSAQTQTSSEGKAGGQPDTGNPESTETEPRSI</sequence>
<evidence type="ECO:0000313" key="2">
    <source>
        <dbReference type="EMBL" id="KIM59966.1"/>
    </source>
</evidence>
<dbReference type="Proteomes" id="UP000053989">
    <property type="component" value="Unassembled WGS sequence"/>
</dbReference>
<proteinExistence type="predicted"/>
<feature type="region of interest" description="Disordered" evidence="1">
    <location>
        <begin position="94"/>
        <end position="306"/>
    </location>
</feature>
<feature type="compositionally biased region" description="Basic and acidic residues" evidence="1">
    <location>
        <begin position="159"/>
        <end position="175"/>
    </location>
</feature>
<dbReference type="EMBL" id="KN822067">
    <property type="protein sequence ID" value="KIM59966.1"/>
    <property type="molecule type" value="Genomic_DNA"/>
</dbReference>
<reference evidence="2 3" key="1">
    <citation type="submission" date="2014-04" db="EMBL/GenBank/DDBJ databases">
        <authorList>
            <consortium name="DOE Joint Genome Institute"/>
            <person name="Kuo A."/>
            <person name="Kohler A."/>
            <person name="Nagy L.G."/>
            <person name="Floudas D."/>
            <person name="Copeland A."/>
            <person name="Barry K.W."/>
            <person name="Cichocki N."/>
            <person name="Veneault-Fourrey C."/>
            <person name="LaButti K."/>
            <person name="Lindquist E.A."/>
            <person name="Lipzen A."/>
            <person name="Lundell T."/>
            <person name="Morin E."/>
            <person name="Murat C."/>
            <person name="Sun H."/>
            <person name="Tunlid A."/>
            <person name="Henrissat B."/>
            <person name="Grigoriev I.V."/>
            <person name="Hibbett D.S."/>
            <person name="Martin F."/>
            <person name="Nordberg H.P."/>
            <person name="Cantor M.N."/>
            <person name="Hua S.X."/>
        </authorList>
    </citation>
    <scope>NUCLEOTIDE SEQUENCE [LARGE SCALE GENOMIC DNA]</scope>
    <source>
        <strain evidence="2 3">Foug A</strain>
    </source>
</reference>
<keyword evidence="3" id="KW-1185">Reference proteome</keyword>
<dbReference type="HOGENOM" id="CLU_909624_0_0_1"/>
<name>A0A0C3DVI4_9AGAM</name>
<gene>
    <name evidence="2" type="ORF">SCLCIDRAFT_1217211</name>
</gene>
<dbReference type="InParanoid" id="A0A0C3DVI4"/>
<accession>A0A0C3DVI4</accession>
<protein>
    <submittedName>
        <fullName evidence="2">Uncharacterized protein</fullName>
    </submittedName>
</protein>
<evidence type="ECO:0000313" key="3">
    <source>
        <dbReference type="Proteomes" id="UP000053989"/>
    </source>
</evidence>
<dbReference type="OrthoDB" id="2590867at2759"/>
<dbReference type="AlphaFoldDB" id="A0A0C3DVI4"/>
<feature type="compositionally biased region" description="Basic and acidic residues" evidence="1">
    <location>
        <begin position="239"/>
        <end position="253"/>
    </location>
</feature>
<reference evidence="3" key="2">
    <citation type="submission" date="2015-01" db="EMBL/GenBank/DDBJ databases">
        <title>Evolutionary Origins and Diversification of the Mycorrhizal Mutualists.</title>
        <authorList>
            <consortium name="DOE Joint Genome Institute"/>
            <consortium name="Mycorrhizal Genomics Consortium"/>
            <person name="Kohler A."/>
            <person name="Kuo A."/>
            <person name="Nagy L.G."/>
            <person name="Floudas D."/>
            <person name="Copeland A."/>
            <person name="Barry K.W."/>
            <person name="Cichocki N."/>
            <person name="Veneault-Fourrey C."/>
            <person name="LaButti K."/>
            <person name="Lindquist E.A."/>
            <person name="Lipzen A."/>
            <person name="Lundell T."/>
            <person name="Morin E."/>
            <person name="Murat C."/>
            <person name="Riley R."/>
            <person name="Ohm R."/>
            <person name="Sun H."/>
            <person name="Tunlid A."/>
            <person name="Henrissat B."/>
            <person name="Grigoriev I.V."/>
            <person name="Hibbett D.S."/>
            <person name="Martin F."/>
        </authorList>
    </citation>
    <scope>NUCLEOTIDE SEQUENCE [LARGE SCALE GENOMIC DNA]</scope>
    <source>
        <strain evidence="3">Foug A</strain>
    </source>
</reference>
<organism evidence="2 3">
    <name type="scientific">Scleroderma citrinum Foug A</name>
    <dbReference type="NCBI Taxonomy" id="1036808"/>
    <lineage>
        <taxon>Eukaryota</taxon>
        <taxon>Fungi</taxon>
        <taxon>Dikarya</taxon>
        <taxon>Basidiomycota</taxon>
        <taxon>Agaricomycotina</taxon>
        <taxon>Agaricomycetes</taxon>
        <taxon>Agaricomycetidae</taxon>
        <taxon>Boletales</taxon>
        <taxon>Sclerodermatineae</taxon>
        <taxon>Sclerodermataceae</taxon>
        <taxon>Scleroderma</taxon>
    </lineage>
</organism>
<evidence type="ECO:0000256" key="1">
    <source>
        <dbReference type="SAM" id="MobiDB-lite"/>
    </source>
</evidence>